<dbReference type="PATRIC" id="fig|280505.15.peg.3336"/>
<organism evidence="1">
    <name type="scientific">Leptospira borgpetersenii serovar Ballum</name>
    <dbReference type="NCBI Taxonomy" id="280505"/>
    <lineage>
        <taxon>Bacteria</taxon>
        <taxon>Pseudomonadati</taxon>
        <taxon>Spirochaetota</taxon>
        <taxon>Spirochaetia</taxon>
        <taxon>Leptospirales</taxon>
        <taxon>Leptospiraceae</taxon>
        <taxon>Leptospira</taxon>
    </lineage>
</organism>
<reference evidence="1 2" key="1">
    <citation type="journal article" date="2015" name="PLoS Negl. Trop. Dis.">
        <title>Distribution of Plasmids in Distinct Leptospira Pathogenic Species.</title>
        <authorList>
            <person name="Wang Y."/>
            <person name="Zhuang X."/>
            <person name="Zhong Y."/>
            <person name="Zhang C."/>
            <person name="Zhang Y."/>
            <person name="Zeng L."/>
            <person name="Zhu Y."/>
            <person name="He P."/>
            <person name="Dong K."/>
            <person name="Pal U."/>
            <person name="Guo X."/>
            <person name="Qin J."/>
        </authorList>
    </citation>
    <scope>NUCLEOTIDE SEQUENCE [LARGE SCALE GENOMIC DNA]</scope>
    <source>
        <strain evidence="1 2">56604</strain>
    </source>
</reference>
<accession>A0A0S2IVB9</accession>
<protein>
    <submittedName>
        <fullName evidence="1">Uncharacterized protein</fullName>
    </submittedName>
</protein>
<name>A0A0S2IVB9_LEPBO</name>
<dbReference type="AlphaFoldDB" id="A0A0S2IVB9"/>
<evidence type="ECO:0000313" key="2">
    <source>
        <dbReference type="Proteomes" id="UP000058857"/>
    </source>
</evidence>
<dbReference type="Proteomes" id="UP000058857">
    <property type="component" value="Chromosome 1"/>
</dbReference>
<evidence type="ECO:0000313" key="1">
    <source>
        <dbReference type="EMBL" id="ALO27616.1"/>
    </source>
</evidence>
<gene>
    <name evidence="1" type="ORF">LBBP_03422</name>
</gene>
<sequence>MHDSKIGSMKKRIFEEFLKTSLYIRSFSYRFIKTHFLSQPKAD</sequence>
<proteinExistence type="predicted"/>
<dbReference type="EMBL" id="CP012029">
    <property type="protein sequence ID" value="ALO27616.1"/>
    <property type="molecule type" value="Genomic_DNA"/>
</dbReference>